<accession>A0A183V1E1</accession>
<evidence type="ECO:0000313" key="9">
    <source>
        <dbReference type="WBParaSite" id="TCNE_0001456101-mRNA-1"/>
    </source>
</evidence>
<dbReference type="InterPro" id="IPR036855">
    <property type="entry name" value="Znf_CCCH_sf"/>
</dbReference>
<dbReference type="SUPFAM" id="SSF90229">
    <property type="entry name" value="CCCH zinc finger"/>
    <property type="match status" value="1"/>
</dbReference>
<proteinExistence type="predicted"/>
<evidence type="ECO:0000313" key="8">
    <source>
        <dbReference type="Proteomes" id="UP000050794"/>
    </source>
</evidence>
<dbReference type="GO" id="GO:0008270">
    <property type="term" value="F:zinc ion binding"/>
    <property type="evidence" value="ECO:0007669"/>
    <property type="project" value="UniProtKB-KW"/>
</dbReference>
<evidence type="ECO:0000313" key="7">
    <source>
        <dbReference type="EMBL" id="VDM45882.1"/>
    </source>
</evidence>
<evidence type="ECO:0000256" key="1">
    <source>
        <dbReference type="ARBA" id="ARBA00022723"/>
    </source>
</evidence>
<protein>
    <submittedName>
        <fullName evidence="9">C3H1-type domain-containing protein</fullName>
    </submittedName>
</protein>
<keyword evidence="4 5" id="KW-0862">Zinc</keyword>
<evidence type="ECO:0000256" key="5">
    <source>
        <dbReference type="PROSITE-ProRule" id="PRU00723"/>
    </source>
</evidence>
<evidence type="ECO:0000256" key="3">
    <source>
        <dbReference type="ARBA" id="ARBA00022771"/>
    </source>
</evidence>
<organism evidence="8 9">
    <name type="scientific">Toxocara canis</name>
    <name type="common">Canine roundworm</name>
    <dbReference type="NCBI Taxonomy" id="6265"/>
    <lineage>
        <taxon>Eukaryota</taxon>
        <taxon>Metazoa</taxon>
        <taxon>Ecdysozoa</taxon>
        <taxon>Nematoda</taxon>
        <taxon>Chromadorea</taxon>
        <taxon>Rhabditida</taxon>
        <taxon>Spirurina</taxon>
        <taxon>Ascaridomorpha</taxon>
        <taxon>Ascaridoidea</taxon>
        <taxon>Toxocaridae</taxon>
        <taxon>Toxocara</taxon>
    </lineage>
</organism>
<dbReference type="WBParaSite" id="TCNE_0001456101-mRNA-1">
    <property type="protein sequence ID" value="TCNE_0001456101-mRNA-1"/>
    <property type="gene ID" value="TCNE_0001456101"/>
</dbReference>
<evidence type="ECO:0000259" key="6">
    <source>
        <dbReference type="PROSITE" id="PS50103"/>
    </source>
</evidence>
<feature type="zinc finger region" description="C3H1-type" evidence="5">
    <location>
        <begin position="97"/>
        <end position="125"/>
    </location>
</feature>
<dbReference type="AlphaFoldDB" id="A0A183V1E1"/>
<dbReference type="FunFam" id="4.10.1000.10:FF:000001">
    <property type="entry name" value="zinc finger CCCH domain-containing protein 15-like"/>
    <property type="match status" value="1"/>
</dbReference>
<dbReference type="PROSITE" id="PS50103">
    <property type="entry name" value="ZF_C3H1"/>
    <property type="match status" value="1"/>
</dbReference>
<dbReference type="InterPro" id="IPR000571">
    <property type="entry name" value="Znf_CCCH"/>
</dbReference>
<dbReference type="EMBL" id="UYWY01022320">
    <property type="protein sequence ID" value="VDM45882.1"/>
    <property type="molecule type" value="Genomic_DNA"/>
</dbReference>
<reference evidence="9" key="1">
    <citation type="submission" date="2016-06" db="UniProtKB">
        <authorList>
            <consortium name="WormBaseParasite"/>
        </authorList>
    </citation>
    <scope>IDENTIFICATION</scope>
</reference>
<keyword evidence="8" id="KW-1185">Reference proteome</keyword>
<gene>
    <name evidence="7" type="ORF">TCNE_LOCUS14561</name>
</gene>
<keyword evidence="2" id="KW-0677">Repeat</keyword>
<evidence type="ECO:0000256" key="2">
    <source>
        <dbReference type="ARBA" id="ARBA00022737"/>
    </source>
</evidence>
<dbReference type="Pfam" id="PF00642">
    <property type="entry name" value="zf-CCCH"/>
    <property type="match status" value="1"/>
</dbReference>
<dbReference type="SMART" id="SM00356">
    <property type="entry name" value="ZnF_C3H1"/>
    <property type="match status" value="1"/>
</dbReference>
<keyword evidence="3 5" id="KW-0863">Zinc-finger</keyword>
<name>A0A183V1E1_TOXCA</name>
<evidence type="ECO:0000256" key="4">
    <source>
        <dbReference type="ARBA" id="ARBA00022833"/>
    </source>
</evidence>
<sequence length="186" mass="20920">MEIAVSSLLVPINHSLTMHATDNDGSERNPTCLVSVPTCNNETHLVNMPPSLLHCEMVTPPTPCFPTAIIPSITKLVVSNVAQPRPAKPFNPRNKELYKTALCNYWVSGVPCRFGERCWFAHGPEELRIAQFVIPAAKPDPFTNSLGFEIRTQAQRCPSNNNISQQMFRVIIFLFLHHHRLTLNYS</sequence>
<reference evidence="7 8" key="2">
    <citation type="submission" date="2018-11" db="EMBL/GenBank/DDBJ databases">
        <authorList>
            <consortium name="Pathogen Informatics"/>
        </authorList>
    </citation>
    <scope>NUCLEOTIDE SEQUENCE [LARGE SCALE GENOMIC DNA]</scope>
</reference>
<dbReference type="Proteomes" id="UP000050794">
    <property type="component" value="Unassembled WGS sequence"/>
</dbReference>
<feature type="domain" description="C3H1-type" evidence="6">
    <location>
        <begin position="97"/>
        <end position="125"/>
    </location>
</feature>
<dbReference type="Gene3D" id="4.10.1000.10">
    <property type="entry name" value="Zinc finger, CCCH-type"/>
    <property type="match status" value="1"/>
</dbReference>
<keyword evidence="1 5" id="KW-0479">Metal-binding</keyword>